<dbReference type="Proteomes" id="UP001529510">
    <property type="component" value="Unassembled WGS sequence"/>
</dbReference>
<organism evidence="1 2">
    <name type="scientific">Cirrhinus mrigala</name>
    <name type="common">Mrigala</name>
    <dbReference type="NCBI Taxonomy" id="683832"/>
    <lineage>
        <taxon>Eukaryota</taxon>
        <taxon>Metazoa</taxon>
        <taxon>Chordata</taxon>
        <taxon>Craniata</taxon>
        <taxon>Vertebrata</taxon>
        <taxon>Euteleostomi</taxon>
        <taxon>Actinopterygii</taxon>
        <taxon>Neopterygii</taxon>
        <taxon>Teleostei</taxon>
        <taxon>Ostariophysi</taxon>
        <taxon>Cypriniformes</taxon>
        <taxon>Cyprinidae</taxon>
        <taxon>Labeoninae</taxon>
        <taxon>Labeonini</taxon>
        <taxon>Cirrhinus</taxon>
    </lineage>
</organism>
<evidence type="ECO:0000313" key="1">
    <source>
        <dbReference type="EMBL" id="KAL0173984.1"/>
    </source>
</evidence>
<reference evidence="1 2" key="1">
    <citation type="submission" date="2024-05" db="EMBL/GenBank/DDBJ databases">
        <title>Genome sequencing and assembly of Indian major carp, Cirrhinus mrigala (Hamilton, 1822).</title>
        <authorList>
            <person name="Mohindra V."/>
            <person name="Chowdhury L.M."/>
            <person name="Lal K."/>
            <person name="Jena J.K."/>
        </authorList>
    </citation>
    <scope>NUCLEOTIDE SEQUENCE [LARGE SCALE GENOMIC DNA]</scope>
    <source>
        <strain evidence="1">CM1030</strain>
        <tissue evidence="1">Blood</tissue>
    </source>
</reference>
<comment type="caution">
    <text evidence="1">The sequence shown here is derived from an EMBL/GenBank/DDBJ whole genome shotgun (WGS) entry which is preliminary data.</text>
</comment>
<gene>
    <name evidence="1" type="ORF">M9458_029952</name>
</gene>
<name>A0ABD0PIU7_CIRMR</name>
<keyword evidence="2" id="KW-1185">Reference proteome</keyword>
<protein>
    <submittedName>
        <fullName evidence="1">Uncharacterized protein</fullName>
    </submittedName>
</protein>
<feature type="non-terminal residue" evidence="1">
    <location>
        <position position="1"/>
    </location>
</feature>
<dbReference type="AlphaFoldDB" id="A0ABD0PIU7"/>
<accession>A0ABD0PIU7</accession>
<evidence type="ECO:0000313" key="2">
    <source>
        <dbReference type="Proteomes" id="UP001529510"/>
    </source>
</evidence>
<feature type="non-terminal residue" evidence="1">
    <location>
        <position position="76"/>
    </location>
</feature>
<proteinExistence type="predicted"/>
<dbReference type="EMBL" id="JAMKFB020000015">
    <property type="protein sequence ID" value="KAL0173984.1"/>
    <property type="molecule type" value="Genomic_DNA"/>
</dbReference>
<sequence>VKTLFAVILDHQLSFVDYDNCLGFVPFHFKENNAFPRLPLNSAPHFGRSHFTARLSQLNLSLPANCTCCNFAQIFT</sequence>